<comment type="caution">
    <text evidence="1">The sequence shown here is derived from an EMBL/GenBank/DDBJ whole genome shotgun (WGS) entry which is preliminary data.</text>
</comment>
<protein>
    <submittedName>
        <fullName evidence="1">Uncharacterized protein</fullName>
    </submittedName>
</protein>
<evidence type="ECO:0000313" key="1">
    <source>
        <dbReference type="EMBL" id="RPA29319.1"/>
    </source>
</evidence>
<evidence type="ECO:0000313" key="2">
    <source>
        <dbReference type="Proteomes" id="UP000269379"/>
    </source>
</evidence>
<reference evidence="2" key="1">
    <citation type="submission" date="2018-10" db="EMBL/GenBank/DDBJ databases">
        <title>FDA dAtabase for Regulatory Grade micrObial Sequences (FDA-ARGOS): Supporting development and validation of Infectious Disease Dx tests.</title>
        <authorList>
            <person name="Minogue T."/>
            <person name="Wolcott M."/>
            <person name="Wasieloski L."/>
            <person name="Aguilar W."/>
            <person name="Moore D."/>
            <person name="Jaissle J."/>
            <person name="Tallon L."/>
            <person name="Sadzewicz L."/>
            <person name="Zhao X."/>
            <person name="Vavikolanu K."/>
            <person name="Mehta A."/>
            <person name="Aluvathingal J."/>
            <person name="Nadendla S."/>
            <person name="Yan Y."/>
            <person name="Sichtig H."/>
        </authorList>
    </citation>
    <scope>NUCLEOTIDE SEQUENCE [LARGE SCALE GENOMIC DNA]</scope>
    <source>
        <strain evidence="2">FDAARGOS_588</strain>
    </source>
</reference>
<organism evidence="1 2">
    <name type="scientific">Burkholderia mallei</name>
    <name type="common">Pseudomonas mallei</name>
    <dbReference type="NCBI Taxonomy" id="13373"/>
    <lineage>
        <taxon>Bacteria</taxon>
        <taxon>Pseudomonadati</taxon>
        <taxon>Pseudomonadota</taxon>
        <taxon>Betaproteobacteria</taxon>
        <taxon>Burkholderiales</taxon>
        <taxon>Burkholderiaceae</taxon>
        <taxon>Burkholderia</taxon>
        <taxon>pseudomallei group</taxon>
    </lineage>
</organism>
<accession>A0AAX1XFN8</accession>
<dbReference type="EMBL" id="RKJW01000001">
    <property type="protein sequence ID" value="RPA29319.1"/>
    <property type="molecule type" value="Genomic_DNA"/>
</dbReference>
<dbReference type="Proteomes" id="UP000269379">
    <property type="component" value="Unassembled WGS sequence"/>
</dbReference>
<name>A0AAX1XFN8_BURML</name>
<dbReference type="AlphaFoldDB" id="A0AAX1XFN8"/>
<sequence>MVRAILVRMVVYRAKKRGRAAGLVVEQTVQRAGWRTGHEPRGGRTGAARKTNVTQCRRFYRTDE</sequence>
<proteinExistence type="predicted"/>
<gene>
    <name evidence="1" type="ORF">EGT70_07065</name>
</gene>